<proteinExistence type="predicted"/>
<evidence type="ECO:0000313" key="1">
    <source>
        <dbReference type="EMBL" id="OMO54929.1"/>
    </source>
</evidence>
<gene>
    <name evidence="1" type="ORF">COLO4_36305</name>
</gene>
<dbReference type="Proteomes" id="UP000187203">
    <property type="component" value="Unassembled WGS sequence"/>
</dbReference>
<dbReference type="AlphaFoldDB" id="A0A1R3GA07"/>
<organism evidence="1 2">
    <name type="scientific">Corchorus olitorius</name>
    <dbReference type="NCBI Taxonomy" id="93759"/>
    <lineage>
        <taxon>Eukaryota</taxon>
        <taxon>Viridiplantae</taxon>
        <taxon>Streptophyta</taxon>
        <taxon>Embryophyta</taxon>
        <taxon>Tracheophyta</taxon>
        <taxon>Spermatophyta</taxon>
        <taxon>Magnoliopsida</taxon>
        <taxon>eudicotyledons</taxon>
        <taxon>Gunneridae</taxon>
        <taxon>Pentapetalae</taxon>
        <taxon>rosids</taxon>
        <taxon>malvids</taxon>
        <taxon>Malvales</taxon>
        <taxon>Malvaceae</taxon>
        <taxon>Grewioideae</taxon>
        <taxon>Apeibeae</taxon>
        <taxon>Corchorus</taxon>
    </lineage>
</organism>
<evidence type="ECO:0000313" key="2">
    <source>
        <dbReference type="Proteomes" id="UP000187203"/>
    </source>
</evidence>
<keyword evidence="2" id="KW-1185">Reference proteome</keyword>
<accession>A0A1R3GA07</accession>
<dbReference type="EMBL" id="AWUE01023100">
    <property type="protein sequence ID" value="OMO54929.1"/>
    <property type="molecule type" value="Genomic_DNA"/>
</dbReference>
<name>A0A1R3GA07_9ROSI</name>
<reference evidence="2" key="1">
    <citation type="submission" date="2013-09" db="EMBL/GenBank/DDBJ databases">
        <title>Corchorus olitorius genome sequencing.</title>
        <authorList>
            <person name="Alam M."/>
            <person name="Haque M.S."/>
            <person name="Islam M.S."/>
            <person name="Emdad E.M."/>
            <person name="Islam M.M."/>
            <person name="Ahmed B."/>
            <person name="Halim A."/>
            <person name="Hossen Q.M.M."/>
            <person name="Hossain M.Z."/>
            <person name="Ahmed R."/>
            <person name="Khan M.M."/>
            <person name="Islam R."/>
            <person name="Rashid M.M."/>
            <person name="Khan S.A."/>
            <person name="Rahman M.S."/>
            <person name="Alam M."/>
            <person name="Yahiya A.S."/>
            <person name="Khan M.S."/>
            <person name="Azam M.S."/>
            <person name="Haque T."/>
            <person name="Lashkar M.Z.H."/>
            <person name="Akhand A.I."/>
            <person name="Morshed G."/>
            <person name="Roy S."/>
            <person name="Uddin K.S."/>
            <person name="Rabeya T."/>
            <person name="Hossain A.S."/>
            <person name="Chowdhury A."/>
            <person name="Snigdha A.R."/>
            <person name="Mortoza M.S."/>
            <person name="Matin S.A."/>
            <person name="Hoque S.M.E."/>
            <person name="Islam M.K."/>
            <person name="Roy D.K."/>
            <person name="Haider R."/>
            <person name="Moosa M.M."/>
            <person name="Elias S.M."/>
            <person name="Hasan A.M."/>
            <person name="Jahan S."/>
            <person name="Shafiuddin M."/>
            <person name="Mahmood N."/>
            <person name="Shommy N.S."/>
        </authorList>
    </citation>
    <scope>NUCLEOTIDE SEQUENCE [LARGE SCALE GENOMIC DNA]</scope>
    <source>
        <strain evidence="2">cv. O-4</strain>
    </source>
</reference>
<comment type="caution">
    <text evidence="1">The sequence shown here is derived from an EMBL/GenBank/DDBJ whole genome shotgun (WGS) entry which is preliminary data.</text>
</comment>
<protein>
    <submittedName>
        <fullName evidence="1">Uncharacterized protein</fullName>
    </submittedName>
</protein>
<sequence length="161" mass="17911">MGEAKKGLLLTTAPTSIASLYTSFTLNDNDNSTLHKLSIVLHTICGESAPPDMHALRILIFNAGGVDNPTFLPIFSQLYNQHRPHFALATETRLAGTQAQNRRLSLEFPESSILDSIGYFGGLWLLSKLDIFTCQLMSRTNMSLSTQVKNRQLDLHQCFNN</sequence>